<dbReference type="InterPro" id="IPR003838">
    <property type="entry name" value="ABC3_permease_C"/>
</dbReference>
<gene>
    <name evidence="9" type="ORF">ACFSRY_13720</name>
</gene>
<evidence type="ECO:0000259" key="8">
    <source>
        <dbReference type="Pfam" id="PF12704"/>
    </source>
</evidence>
<dbReference type="Pfam" id="PF12704">
    <property type="entry name" value="MacB_PCD"/>
    <property type="match status" value="2"/>
</dbReference>
<evidence type="ECO:0000256" key="2">
    <source>
        <dbReference type="ARBA" id="ARBA00022475"/>
    </source>
</evidence>
<dbReference type="PANTHER" id="PTHR30572">
    <property type="entry name" value="MEMBRANE COMPONENT OF TRANSPORTER-RELATED"/>
    <property type="match status" value="1"/>
</dbReference>
<dbReference type="InterPro" id="IPR025857">
    <property type="entry name" value="MacB_PCD"/>
</dbReference>
<feature type="transmembrane region" description="Helical" evidence="6">
    <location>
        <begin position="672"/>
        <end position="694"/>
    </location>
</feature>
<keyword evidence="5 6" id="KW-0472">Membrane</keyword>
<organism evidence="9 10">
    <name type="scientific">Pontibacter locisalis</name>
    <dbReference type="NCBI Taxonomy" id="1719035"/>
    <lineage>
        <taxon>Bacteria</taxon>
        <taxon>Pseudomonadati</taxon>
        <taxon>Bacteroidota</taxon>
        <taxon>Cytophagia</taxon>
        <taxon>Cytophagales</taxon>
        <taxon>Hymenobacteraceae</taxon>
        <taxon>Pontibacter</taxon>
    </lineage>
</organism>
<sequence length="797" mass="89104">MLNNYLLIFWRILLRNKVYTALNIIGLAIGISSCILITLYIQDELSYDKHFDKSDRIYKIASTISMQGDEQQTSTVPYGVGPALAQMYPDIEAFVRLQGTSKQTVWYDDNKMLNVEGLYFSDDTFFNIFSHEFIAGNPGTVLQDPNTIVLTREMAEKLFGSAQNAMGKQIRTSKRPLEVTAVIENPKQSHLKFTGLISMSSFGKETMAEKEQGWHFYHTYTYALLKDPKQQKEFYNAVSNFGEQVMGPIIKKDNMNIQVSFFPQPLTDIHLKASVPGDPTPPGNLTNLYIFGFVAVFVLLIACINYTNLATARSSKRAHEVGLRKTVGANRNQLLWQFLSESLLMTLIATVLALALVEFLLPTFNLLTEKNITHSTLISSQLILGLLGLVVLITILAGGYPAFFLSGFKPITVLSGSKSPSSGSGLLRKTLVVTQFSISIALIICTLIVISQMNYLKNSNLGFNKDQVLVIAIQPGDTSVTNHLTSIKEELLQNPNIKQAASTTYIPGSGIGTSLFLFPKDGAYQERSFNSIWVGFGFMDLLGTELVDGRFFSKDYPGDLNSVMINEATARHLNWENPVGKKIKIGDTDVTVIGIVKDFHYQSLHHKIDPLMIYPAEGWASYMTVRIAPENVRSTLSFVEEKWATFDQKHPMEYYFLDEHFDKQYRAEEKMLTIFGYFTVLTIIIACMGLFGLASFTAEQRTKEIGIRKVLGSSVSEIVVLLSRDFAILVCIAILIACPIAWYGMNVWLQDFAYRTELNWIIFVIAGFIALAVALLTVSYQALKAASLDPVKTLRAQ</sequence>
<dbReference type="EMBL" id="JBHULU010000020">
    <property type="protein sequence ID" value="MFD2514930.1"/>
    <property type="molecule type" value="Genomic_DNA"/>
</dbReference>
<feature type="transmembrane region" description="Helical" evidence="6">
    <location>
        <begin position="760"/>
        <end position="783"/>
    </location>
</feature>
<evidence type="ECO:0000256" key="1">
    <source>
        <dbReference type="ARBA" id="ARBA00004651"/>
    </source>
</evidence>
<feature type="transmembrane region" description="Helical" evidence="6">
    <location>
        <begin position="288"/>
        <end position="307"/>
    </location>
</feature>
<accession>A0ABW5IPS0</accession>
<evidence type="ECO:0000256" key="4">
    <source>
        <dbReference type="ARBA" id="ARBA00022989"/>
    </source>
</evidence>
<feature type="transmembrane region" description="Helical" evidence="6">
    <location>
        <begin position="382"/>
        <end position="406"/>
    </location>
</feature>
<feature type="domain" description="MacB-like periplasmic core" evidence="8">
    <location>
        <begin position="438"/>
        <end position="629"/>
    </location>
</feature>
<feature type="transmembrane region" description="Helical" evidence="6">
    <location>
        <begin position="20"/>
        <end position="41"/>
    </location>
</feature>
<keyword evidence="4 6" id="KW-1133">Transmembrane helix</keyword>
<feature type="domain" description="ABC3 transporter permease C-terminal" evidence="7">
    <location>
        <begin position="678"/>
        <end position="790"/>
    </location>
</feature>
<feature type="transmembrane region" description="Helical" evidence="6">
    <location>
        <begin position="726"/>
        <end position="748"/>
    </location>
</feature>
<dbReference type="Pfam" id="PF02687">
    <property type="entry name" value="FtsX"/>
    <property type="match status" value="2"/>
</dbReference>
<keyword evidence="10" id="KW-1185">Reference proteome</keyword>
<evidence type="ECO:0000256" key="6">
    <source>
        <dbReference type="SAM" id="Phobius"/>
    </source>
</evidence>
<proteinExistence type="predicted"/>
<reference evidence="10" key="1">
    <citation type="journal article" date="2019" name="Int. J. Syst. Evol. Microbiol.">
        <title>The Global Catalogue of Microorganisms (GCM) 10K type strain sequencing project: providing services to taxonomists for standard genome sequencing and annotation.</title>
        <authorList>
            <consortium name="The Broad Institute Genomics Platform"/>
            <consortium name="The Broad Institute Genome Sequencing Center for Infectious Disease"/>
            <person name="Wu L."/>
            <person name="Ma J."/>
        </authorList>
    </citation>
    <scope>NUCLEOTIDE SEQUENCE [LARGE SCALE GENOMIC DNA]</scope>
    <source>
        <strain evidence="10">KCTC 42498</strain>
    </source>
</reference>
<dbReference type="InterPro" id="IPR050250">
    <property type="entry name" value="Macrolide_Exporter_MacB"/>
</dbReference>
<feature type="domain" description="ABC3 transporter permease C-terminal" evidence="7">
    <location>
        <begin position="293"/>
        <end position="407"/>
    </location>
</feature>
<dbReference type="RefSeq" id="WP_377508614.1">
    <property type="nucleotide sequence ID" value="NZ_JBHULU010000020.1"/>
</dbReference>
<keyword evidence="3 6" id="KW-0812">Transmembrane</keyword>
<dbReference type="PANTHER" id="PTHR30572:SF18">
    <property type="entry name" value="ABC-TYPE MACROLIDE FAMILY EXPORT SYSTEM PERMEASE COMPONENT 2"/>
    <property type="match status" value="1"/>
</dbReference>
<comment type="caution">
    <text evidence="9">The sequence shown here is derived from an EMBL/GenBank/DDBJ whole genome shotgun (WGS) entry which is preliminary data.</text>
</comment>
<comment type="subcellular location">
    <subcellularLocation>
        <location evidence="1">Cell membrane</location>
        <topology evidence="1">Multi-pass membrane protein</topology>
    </subcellularLocation>
</comment>
<feature type="transmembrane region" description="Helical" evidence="6">
    <location>
        <begin position="426"/>
        <end position="450"/>
    </location>
</feature>
<feature type="domain" description="MacB-like periplasmic core" evidence="8">
    <location>
        <begin position="20"/>
        <end position="238"/>
    </location>
</feature>
<keyword evidence="2" id="KW-1003">Cell membrane</keyword>
<evidence type="ECO:0000256" key="5">
    <source>
        <dbReference type="ARBA" id="ARBA00023136"/>
    </source>
</evidence>
<evidence type="ECO:0000256" key="3">
    <source>
        <dbReference type="ARBA" id="ARBA00022692"/>
    </source>
</evidence>
<evidence type="ECO:0000259" key="7">
    <source>
        <dbReference type="Pfam" id="PF02687"/>
    </source>
</evidence>
<dbReference type="Proteomes" id="UP001597544">
    <property type="component" value="Unassembled WGS sequence"/>
</dbReference>
<evidence type="ECO:0000313" key="9">
    <source>
        <dbReference type="EMBL" id="MFD2514930.1"/>
    </source>
</evidence>
<evidence type="ECO:0000313" key="10">
    <source>
        <dbReference type="Proteomes" id="UP001597544"/>
    </source>
</evidence>
<feature type="transmembrane region" description="Helical" evidence="6">
    <location>
        <begin position="342"/>
        <end position="361"/>
    </location>
</feature>
<protein>
    <submittedName>
        <fullName evidence="9">ABC transporter permease</fullName>
    </submittedName>
</protein>
<name>A0ABW5IPS0_9BACT</name>